<evidence type="ECO:0000256" key="3">
    <source>
        <dbReference type="ARBA" id="ARBA00023125"/>
    </source>
</evidence>
<accession>A0ABS9KPE6</accession>
<sequence>MEPQERIIRVALVDDHVLLRNALTILINSFENCRVVNESSNGKEIKEAIESGIVPDLIIMDLNMPVMDGFEAAEYLHTAHPQLPILMLTMYDSELSLIRLLQTGVKGFLKKDIHPAELKFAIRSVVNSGFYYSNHTTGKLINLFRSNTEGQIPLEKSLLTTQELQFMQMICSDLTYKEVAQKMGLNPRSVDTLRDQLFIKLDVKSRVGLAMLAIRHGIVTF</sequence>
<dbReference type="RefSeq" id="WP_237870372.1">
    <property type="nucleotide sequence ID" value="NZ_JAKLTR010000004.1"/>
</dbReference>
<evidence type="ECO:0000256" key="1">
    <source>
        <dbReference type="ARBA" id="ARBA00022553"/>
    </source>
</evidence>
<evidence type="ECO:0000256" key="2">
    <source>
        <dbReference type="ARBA" id="ARBA00023015"/>
    </source>
</evidence>
<dbReference type="CDD" id="cd06170">
    <property type="entry name" value="LuxR_C_like"/>
    <property type="match status" value="1"/>
</dbReference>
<comment type="caution">
    <text evidence="8">The sequence shown here is derived from an EMBL/GenBank/DDBJ whole genome shotgun (WGS) entry which is preliminary data.</text>
</comment>
<dbReference type="SUPFAM" id="SSF46894">
    <property type="entry name" value="C-terminal effector domain of the bipartite response regulators"/>
    <property type="match status" value="1"/>
</dbReference>
<dbReference type="PANTHER" id="PTHR43214:SF41">
    <property type="entry name" value="NITRATE_NITRITE RESPONSE REGULATOR PROTEIN NARP"/>
    <property type="match status" value="1"/>
</dbReference>
<name>A0ABS9KPE6_9BACT</name>
<protein>
    <submittedName>
        <fullName evidence="8">Response regulator transcription factor</fullName>
    </submittedName>
</protein>
<reference evidence="8" key="1">
    <citation type="submission" date="2022-01" db="EMBL/GenBank/DDBJ databases">
        <authorList>
            <person name="Jo J.-H."/>
            <person name="Im W.-T."/>
        </authorList>
    </citation>
    <scope>NUCLEOTIDE SEQUENCE</scope>
    <source>
        <strain evidence="8">NA20</strain>
    </source>
</reference>
<proteinExistence type="predicted"/>
<dbReference type="SUPFAM" id="SSF52172">
    <property type="entry name" value="CheY-like"/>
    <property type="match status" value="1"/>
</dbReference>
<dbReference type="PROSITE" id="PS50043">
    <property type="entry name" value="HTH_LUXR_2"/>
    <property type="match status" value="1"/>
</dbReference>
<evidence type="ECO:0000259" key="6">
    <source>
        <dbReference type="PROSITE" id="PS50043"/>
    </source>
</evidence>
<evidence type="ECO:0000313" key="8">
    <source>
        <dbReference type="EMBL" id="MCG2614187.1"/>
    </source>
</evidence>
<keyword evidence="1 5" id="KW-0597">Phosphoprotein</keyword>
<evidence type="ECO:0000259" key="7">
    <source>
        <dbReference type="PROSITE" id="PS50110"/>
    </source>
</evidence>
<dbReference type="Proteomes" id="UP001165367">
    <property type="component" value="Unassembled WGS sequence"/>
</dbReference>
<evidence type="ECO:0000256" key="4">
    <source>
        <dbReference type="ARBA" id="ARBA00023163"/>
    </source>
</evidence>
<dbReference type="SMART" id="SM00448">
    <property type="entry name" value="REC"/>
    <property type="match status" value="1"/>
</dbReference>
<gene>
    <name evidence="8" type="ORF">LZZ85_07835</name>
</gene>
<dbReference type="Pfam" id="PF00072">
    <property type="entry name" value="Response_reg"/>
    <property type="match status" value="1"/>
</dbReference>
<feature type="domain" description="HTH luxR-type" evidence="6">
    <location>
        <begin position="152"/>
        <end position="217"/>
    </location>
</feature>
<dbReference type="PANTHER" id="PTHR43214">
    <property type="entry name" value="TWO-COMPONENT RESPONSE REGULATOR"/>
    <property type="match status" value="1"/>
</dbReference>
<dbReference type="InterPro" id="IPR039420">
    <property type="entry name" value="WalR-like"/>
</dbReference>
<dbReference type="InterPro" id="IPR001789">
    <property type="entry name" value="Sig_transdc_resp-reg_receiver"/>
</dbReference>
<organism evidence="8 9">
    <name type="scientific">Terrimonas ginsenosidimutans</name>
    <dbReference type="NCBI Taxonomy" id="2908004"/>
    <lineage>
        <taxon>Bacteria</taxon>
        <taxon>Pseudomonadati</taxon>
        <taxon>Bacteroidota</taxon>
        <taxon>Chitinophagia</taxon>
        <taxon>Chitinophagales</taxon>
        <taxon>Chitinophagaceae</taxon>
        <taxon>Terrimonas</taxon>
    </lineage>
</organism>
<keyword evidence="4" id="KW-0804">Transcription</keyword>
<dbReference type="InterPro" id="IPR058245">
    <property type="entry name" value="NreC/VraR/RcsB-like_REC"/>
</dbReference>
<feature type="modified residue" description="4-aspartylphosphate" evidence="5">
    <location>
        <position position="61"/>
    </location>
</feature>
<keyword evidence="9" id="KW-1185">Reference proteome</keyword>
<dbReference type="SMART" id="SM00421">
    <property type="entry name" value="HTH_LUXR"/>
    <property type="match status" value="1"/>
</dbReference>
<keyword evidence="3" id="KW-0238">DNA-binding</keyword>
<dbReference type="InterPro" id="IPR000792">
    <property type="entry name" value="Tscrpt_reg_LuxR_C"/>
</dbReference>
<dbReference type="Gene3D" id="3.40.50.2300">
    <property type="match status" value="1"/>
</dbReference>
<dbReference type="InterPro" id="IPR016032">
    <property type="entry name" value="Sig_transdc_resp-reg_C-effctor"/>
</dbReference>
<dbReference type="Pfam" id="PF00196">
    <property type="entry name" value="GerE"/>
    <property type="match status" value="1"/>
</dbReference>
<dbReference type="EMBL" id="JAKLTR010000004">
    <property type="protein sequence ID" value="MCG2614187.1"/>
    <property type="molecule type" value="Genomic_DNA"/>
</dbReference>
<evidence type="ECO:0000256" key="5">
    <source>
        <dbReference type="PROSITE-ProRule" id="PRU00169"/>
    </source>
</evidence>
<feature type="domain" description="Response regulatory" evidence="7">
    <location>
        <begin position="9"/>
        <end position="126"/>
    </location>
</feature>
<evidence type="ECO:0000313" key="9">
    <source>
        <dbReference type="Proteomes" id="UP001165367"/>
    </source>
</evidence>
<dbReference type="PROSITE" id="PS50110">
    <property type="entry name" value="RESPONSE_REGULATORY"/>
    <property type="match status" value="1"/>
</dbReference>
<dbReference type="InterPro" id="IPR011006">
    <property type="entry name" value="CheY-like_superfamily"/>
</dbReference>
<keyword evidence="2" id="KW-0805">Transcription regulation</keyword>
<dbReference type="CDD" id="cd17535">
    <property type="entry name" value="REC_NarL-like"/>
    <property type="match status" value="1"/>
</dbReference>